<proteinExistence type="predicted"/>
<dbReference type="OrthoDB" id="9779501at2"/>
<dbReference type="RefSeq" id="WP_016407944.1">
    <property type="nucleotide sequence ID" value="NZ_DAWBID010000038.1"/>
</dbReference>
<accession>A0A401LDH2</accession>
<keyword evidence="2" id="KW-1185">Reference proteome</keyword>
<dbReference type="SUPFAM" id="SSF52540">
    <property type="entry name" value="P-loop containing nucleoside triphosphate hydrolases"/>
    <property type="match status" value="1"/>
</dbReference>
<reference evidence="1 2" key="1">
    <citation type="submission" date="2018-10" db="EMBL/GenBank/DDBJ databases">
        <title>Draft Genome Sequence of Anaerotignum sp. KCTC 15736.</title>
        <authorList>
            <person name="Choi S.H."/>
            <person name="Kim J.S."/>
            <person name="Kang S.W."/>
            <person name="Lee J.S."/>
            <person name="Park S.H."/>
        </authorList>
    </citation>
    <scope>NUCLEOTIDE SEQUENCE [LARGE SCALE GENOMIC DNA]</scope>
    <source>
        <strain evidence="1 2">KCTC 15736</strain>
    </source>
</reference>
<dbReference type="AlphaFoldDB" id="A0A401LDH2"/>
<comment type="caution">
    <text evidence="1">The sequence shown here is derived from an EMBL/GenBank/DDBJ whole genome shotgun (WGS) entry which is preliminary data.</text>
</comment>
<evidence type="ECO:0000313" key="1">
    <source>
        <dbReference type="EMBL" id="GCB29568.1"/>
    </source>
</evidence>
<dbReference type="Gene3D" id="3.40.50.300">
    <property type="entry name" value="P-loop containing nucleotide triphosphate hydrolases"/>
    <property type="match status" value="1"/>
</dbReference>
<dbReference type="InterPro" id="IPR027417">
    <property type="entry name" value="P-loop_NTPase"/>
</dbReference>
<protein>
    <recommendedName>
        <fullName evidence="3">ATP-binding protein</fullName>
    </recommendedName>
</protein>
<gene>
    <name evidence="1" type="ORF">KGMB03357_12290</name>
</gene>
<organism evidence="1 2">
    <name type="scientific">Anaerotignum faecicola</name>
    <dbReference type="NCBI Taxonomy" id="2358141"/>
    <lineage>
        <taxon>Bacteria</taxon>
        <taxon>Bacillati</taxon>
        <taxon>Bacillota</taxon>
        <taxon>Clostridia</taxon>
        <taxon>Lachnospirales</taxon>
        <taxon>Anaerotignaceae</taxon>
        <taxon>Anaerotignum</taxon>
    </lineage>
</organism>
<evidence type="ECO:0008006" key="3">
    <source>
        <dbReference type="Google" id="ProtNLM"/>
    </source>
</evidence>
<dbReference type="GeneID" id="86194228"/>
<name>A0A401LDH2_9FIRM</name>
<evidence type="ECO:0000313" key="2">
    <source>
        <dbReference type="Proteomes" id="UP000287361"/>
    </source>
</evidence>
<dbReference type="Proteomes" id="UP000287361">
    <property type="component" value="Unassembled WGS sequence"/>
</dbReference>
<sequence>MVADDRRIRIITGHYGSGKTEFAVNYVKKLRESVDGRVAIADLDIVNVYFRSREKKEELEEKGIQVIASNLDTAVADVPAVSGAMTMPVINKEYQYVVDLGGNDVGTLVLGRIKPLLDHAEADFFMVVNAYRPNTSTPEGIIEQMENLEYAAGLKVTGFINNTNLVRETTAECLLHGDEVLKEVTKRTGVPVKYVSYVKDVMTEEIPEGLSGELFPMEFNMRKTWM</sequence>
<dbReference type="EMBL" id="BHVZ01000002">
    <property type="protein sequence ID" value="GCB29568.1"/>
    <property type="molecule type" value="Genomic_DNA"/>
</dbReference>